<dbReference type="SUPFAM" id="SSF103473">
    <property type="entry name" value="MFS general substrate transporter"/>
    <property type="match status" value="1"/>
</dbReference>
<dbReference type="InterPro" id="IPR036259">
    <property type="entry name" value="MFS_trans_sf"/>
</dbReference>
<feature type="transmembrane region" description="Helical" evidence="6">
    <location>
        <begin position="268"/>
        <end position="287"/>
    </location>
</feature>
<feature type="transmembrane region" description="Helical" evidence="6">
    <location>
        <begin position="51"/>
        <end position="71"/>
    </location>
</feature>
<dbReference type="Pfam" id="PF07690">
    <property type="entry name" value="MFS_1"/>
    <property type="match status" value="1"/>
</dbReference>
<feature type="transmembrane region" description="Helical" evidence="6">
    <location>
        <begin position="141"/>
        <end position="159"/>
    </location>
</feature>
<protein>
    <submittedName>
        <fullName evidence="7">MFS transporter, MCP family, solute carrier family 16 (Monocarboxylic acid transporters), member 12</fullName>
    </submittedName>
</protein>
<feature type="transmembrane region" description="Helical" evidence="6">
    <location>
        <begin position="109"/>
        <end position="129"/>
    </location>
</feature>
<dbReference type="AlphaFoldDB" id="A0A8B6FBU5"/>
<dbReference type="InterPro" id="IPR011701">
    <property type="entry name" value="MFS"/>
</dbReference>
<feature type="transmembrane region" description="Helical" evidence="6">
    <location>
        <begin position="359"/>
        <end position="379"/>
    </location>
</feature>
<feature type="transmembrane region" description="Helical" evidence="6">
    <location>
        <begin position="293"/>
        <end position="315"/>
    </location>
</feature>
<organism evidence="7 8">
    <name type="scientific">Mytilus galloprovincialis</name>
    <name type="common">Mediterranean mussel</name>
    <dbReference type="NCBI Taxonomy" id="29158"/>
    <lineage>
        <taxon>Eukaryota</taxon>
        <taxon>Metazoa</taxon>
        <taxon>Spiralia</taxon>
        <taxon>Lophotrochozoa</taxon>
        <taxon>Mollusca</taxon>
        <taxon>Bivalvia</taxon>
        <taxon>Autobranchia</taxon>
        <taxon>Pteriomorphia</taxon>
        <taxon>Mytilida</taxon>
        <taxon>Mytiloidea</taxon>
        <taxon>Mytilidae</taxon>
        <taxon>Mytilinae</taxon>
        <taxon>Mytilus</taxon>
    </lineage>
</organism>
<keyword evidence="4 6" id="KW-1133">Transmembrane helix</keyword>
<comment type="subcellular location">
    <subcellularLocation>
        <location evidence="1">Cell membrane</location>
        <topology evidence="1">Multi-pass membrane protein</topology>
    </subcellularLocation>
</comment>
<dbReference type="OrthoDB" id="6509908at2759"/>
<reference evidence="7" key="1">
    <citation type="submission" date="2018-11" db="EMBL/GenBank/DDBJ databases">
        <authorList>
            <person name="Alioto T."/>
            <person name="Alioto T."/>
        </authorList>
    </citation>
    <scope>NUCLEOTIDE SEQUENCE</scope>
</reference>
<name>A0A8B6FBU5_MYTGA</name>
<dbReference type="Proteomes" id="UP000596742">
    <property type="component" value="Unassembled WGS sequence"/>
</dbReference>
<feature type="transmembrane region" description="Helical" evidence="6">
    <location>
        <begin position="327"/>
        <end position="347"/>
    </location>
</feature>
<evidence type="ECO:0000313" key="8">
    <source>
        <dbReference type="Proteomes" id="UP000596742"/>
    </source>
</evidence>
<dbReference type="GO" id="GO:0022857">
    <property type="term" value="F:transmembrane transporter activity"/>
    <property type="evidence" value="ECO:0007669"/>
    <property type="project" value="InterPro"/>
</dbReference>
<evidence type="ECO:0000256" key="4">
    <source>
        <dbReference type="ARBA" id="ARBA00022989"/>
    </source>
</evidence>
<keyword evidence="3 6" id="KW-0812">Transmembrane</keyword>
<dbReference type="PANTHER" id="PTHR11360:SF318">
    <property type="entry name" value="MONOCARBOXYLATE TRANSPORTER 12"/>
    <property type="match status" value="1"/>
</dbReference>
<evidence type="ECO:0000256" key="1">
    <source>
        <dbReference type="ARBA" id="ARBA00004651"/>
    </source>
</evidence>
<feature type="transmembrane region" description="Helical" evidence="6">
    <location>
        <begin position="201"/>
        <end position="224"/>
    </location>
</feature>
<sequence length="422" mass="46783">MKSIGVLYTELLDYYDAGTGNTAWISGVNIFVALALAPFANFFGERYTYRAVMITGSCLILIGHTSSAFVPNIEWLYFTYGIVTGTGYSLIMAPSATVMNFYFKEKRSFANGVMVGSSGFCGMGFPYLYRFLFDKFSLHGALLIIGAIFFNTCAASSCLRQPPMLTQRKRVREKRRESLINMSAEDRKRIVKVGLFENKRFTIYLMAVCFQLANFGGNLVALPGQVRSLQLGKETVALSVSLVGASEIVCRIFLGWVGDLNIMKRTTILMICSLGSCVSAICIPFVLCQESLFVYAVLVALFSGSAWSLVGVIVIDCVGLNDFSPGFGLVYMGVAISTLLTQPLAGWLEDITGNWDMSFRFNGFLSGAAFLLCLLEYLFGNMCNRKMTEEEKSNDCKKTAYPEIVLQCTEKEIVKEKENTRF</sequence>
<evidence type="ECO:0000313" key="7">
    <source>
        <dbReference type="EMBL" id="VDI46618.1"/>
    </source>
</evidence>
<evidence type="ECO:0000256" key="6">
    <source>
        <dbReference type="SAM" id="Phobius"/>
    </source>
</evidence>
<dbReference type="GO" id="GO:0005886">
    <property type="term" value="C:plasma membrane"/>
    <property type="evidence" value="ECO:0007669"/>
    <property type="project" value="UniProtKB-SubCell"/>
</dbReference>
<dbReference type="InterPro" id="IPR050327">
    <property type="entry name" value="Proton-linked_MCT"/>
</dbReference>
<dbReference type="EMBL" id="UYJE01006527">
    <property type="protein sequence ID" value="VDI46618.1"/>
    <property type="molecule type" value="Genomic_DNA"/>
</dbReference>
<proteinExistence type="predicted"/>
<evidence type="ECO:0000256" key="2">
    <source>
        <dbReference type="ARBA" id="ARBA00022475"/>
    </source>
</evidence>
<feature type="transmembrane region" description="Helical" evidence="6">
    <location>
        <begin position="23"/>
        <end position="44"/>
    </location>
</feature>
<keyword evidence="8" id="KW-1185">Reference proteome</keyword>
<accession>A0A8B6FBU5</accession>
<dbReference type="GO" id="GO:0015881">
    <property type="term" value="P:creatine transmembrane transport"/>
    <property type="evidence" value="ECO:0007669"/>
    <property type="project" value="TreeGrafter"/>
</dbReference>
<feature type="transmembrane region" description="Helical" evidence="6">
    <location>
        <begin position="77"/>
        <end position="102"/>
    </location>
</feature>
<gene>
    <name evidence="7" type="ORF">MGAL_10B059052</name>
</gene>
<keyword evidence="2" id="KW-1003">Cell membrane</keyword>
<comment type="caution">
    <text evidence="7">The sequence shown here is derived from an EMBL/GenBank/DDBJ whole genome shotgun (WGS) entry which is preliminary data.</text>
</comment>
<evidence type="ECO:0000256" key="3">
    <source>
        <dbReference type="ARBA" id="ARBA00022692"/>
    </source>
</evidence>
<evidence type="ECO:0000256" key="5">
    <source>
        <dbReference type="ARBA" id="ARBA00023136"/>
    </source>
</evidence>
<feature type="transmembrane region" description="Helical" evidence="6">
    <location>
        <begin position="236"/>
        <end position="256"/>
    </location>
</feature>
<dbReference type="PANTHER" id="PTHR11360">
    <property type="entry name" value="MONOCARBOXYLATE TRANSPORTER"/>
    <property type="match status" value="1"/>
</dbReference>
<keyword evidence="5 6" id="KW-0472">Membrane</keyword>
<dbReference type="Gene3D" id="1.20.1250.20">
    <property type="entry name" value="MFS general substrate transporter like domains"/>
    <property type="match status" value="2"/>
</dbReference>